<sequence length="342" mass="38552">MTATILKYLNSVSGLSWKCKECDRNCFPIDHTGLNKFLEGKHTELLNNLNSVFDTLKSDFKKVTEENMQVLRKSESDNVIPPPHSQILKNKTQPAIIVKPKNTVQTATLTKSDIKANISPLESQLSLTKVKDTQSGGVSIGFSSKDEKQRFKERATAKLGVNYDIHEIKGFQPRVKIVGLSQEYPDSGITDFLEHSVKTNSTTFNYLPECRVLKQWPTKKNQKKFQALLQVDQTTYDVVMKAGGVFIGYDYCYAYDAIDLIRCFNCNGFNHSSRSCTQKKSCPKCGLDHSVSECNSTVLNCINCKKLLKDNEPQTNLNHAAWDTRCPVYISVVRGKRQIFSA</sequence>
<reference evidence="1" key="1">
    <citation type="journal article" date="2023" name="G3 (Bethesda)">
        <title>Whole genome assemblies of Zophobas morio and Tenebrio molitor.</title>
        <authorList>
            <person name="Kaur S."/>
            <person name="Stinson S.A."/>
            <person name="diCenzo G.C."/>
        </authorList>
    </citation>
    <scope>NUCLEOTIDE SEQUENCE</scope>
    <source>
        <strain evidence="1">QUZm001</strain>
    </source>
</reference>
<dbReference type="AlphaFoldDB" id="A0AA38I1F1"/>
<evidence type="ECO:0000313" key="1">
    <source>
        <dbReference type="EMBL" id="KAJ3647267.1"/>
    </source>
</evidence>
<name>A0AA38I1F1_9CUCU</name>
<organism evidence="1 2">
    <name type="scientific">Zophobas morio</name>
    <dbReference type="NCBI Taxonomy" id="2755281"/>
    <lineage>
        <taxon>Eukaryota</taxon>
        <taxon>Metazoa</taxon>
        <taxon>Ecdysozoa</taxon>
        <taxon>Arthropoda</taxon>
        <taxon>Hexapoda</taxon>
        <taxon>Insecta</taxon>
        <taxon>Pterygota</taxon>
        <taxon>Neoptera</taxon>
        <taxon>Endopterygota</taxon>
        <taxon>Coleoptera</taxon>
        <taxon>Polyphaga</taxon>
        <taxon>Cucujiformia</taxon>
        <taxon>Tenebrionidae</taxon>
        <taxon>Zophobas</taxon>
    </lineage>
</organism>
<keyword evidence="2" id="KW-1185">Reference proteome</keyword>
<dbReference type="Proteomes" id="UP001168821">
    <property type="component" value="Unassembled WGS sequence"/>
</dbReference>
<gene>
    <name evidence="1" type="ORF">Zmor_024792</name>
</gene>
<protein>
    <submittedName>
        <fullName evidence="1">Uncharacterized protein</fullName>
    </submittedName>
</protein>
<proteinExistence type="predicted"/>
<accession>A0AA38I1F1</accession>
<dbReference type="GO" id="GO:0003676">
    <property type="term" value="F:nucleic acid binding"/>
    <property type="evidence" value="ECO:0007669"/>
    <property type="project" value="InterPro"/>
</dbReference>
<comment type="caution">
    <text evidence="1">The sequence shown here is derived from an EMBL/GenBank/DDBJ whole genome shotgun (WGS) entry which is preliminary data.</text>
</comment>
<dbReference type="InterPro" id="IPR036875">
    <property type="entry name" value="Znf_CCHC_sf"/>
</dbReference>
<dbReference type="GO" id="GO:0008270">
    <property type="term" value="F:zinc ion binding"/>
    <property type="evidence" value="ECO:0007669"/>
    <property type="project" value="InterPro"/>
</dbReference>
<evidence type="ECO:0000313" key="2">
    <source>
        <dbReference type="Proteomes" id="UP001168821"/>
    </source>
</evidence>
<dbReference type="EMBL" id="JALNTZ010000007">
    <property type="protein sequence ID" value="KAJ3647267.1"/>
    <property type="molecule type" value="Genomic_DNA"/>
</dbReference>
<dbReference type="SUPFAM" id="SSF57756">
    <property type="entry name" value="Retrovirus zinc finger-like domains"/>
    <property type="match status" value="1"/>
</dbReference>